<reference evidence="1" key="1">
    <citation type="submission" date="2020-02" db="EMBL/GenBank/DDBJ databases">
        <authorList>
            <person name="Meier V. D."/>
        </authorList>
    </citation>
    <scope>NUCLEOTIDE SEQUENCE</scope>
    <source>
        <strain evidence="1">AVDCRST_MAG28</strain>
    </source>
</reference>
<protein>
    <submittedName>
        <fullName evidence="1">Uncharacterized protein</fullName>
    </submittedName>
</protein>
<organism evidence="1">
    <name type="scientific">uncultured Rubrobacteraceae bacterium</name>
    <dbReference type="NCBI Taxonomy" id="349277"/>
    <lineage>
        <taxon>Bacteria</taxon>
        <taxon>Bacillati</taxon>
        <taxon>Actinomycetota</taxon>
        <taxon>Rubrobacteria</taxon>
        <taxon>Rubrobacterales</taxon>
        <taxon>Rubrobacteraceae</taxon>
        <taxon>environmental samples</taxon>
    </lineage>
</organism>
<name>A0A6J4Q8I9_9ACTN</name>
<gene>
    <name evidence="1" type="ORF">AVDCRST_MAG28-97</name>
</gene>
<sequence length="189" mass="22145">MGRADVLLRFLQLISKDSPRELDPYLENLDNDTEERPLVDQIVDSIVAGDEKLYEKYAQARRQVSTRNPYASAEEAVRSRGHEEALGFFMSRWATLESTLRRKSEKEQLTTGAPQRWSSIVRLLQRLDVPEPLSEEINYIRQIRNQVVHGVETPSEEELRTTGRFLEEIVRRLEDMPNPLFEQEFENRQ</sequence>
<dbReference type="EMBL" id="CADCVE010000006">
    <property type="protein sequence ID" value="CAA9437846.1"/>
    <property type="molecule type" value="Genomic_DNA"/>
</dbReference>
<dbReference type="AlphaFoldDB" id="A0A6J4Q8I9"/>
<evidence type="ECO:0000313" key="1">
    <source>
        <dbReference type="EMBL" id="CAA9437846.1"/>
    </source>
</evidence>
<accession>A0A6J4Q8I9</accession>
<proteinExistence type="predicted"/>